<protein>
    <submittedName>
        <fullName evidence="1">PTS system mannitol-specific EIICBA component</fullName>
    </submittedName>
</protein>
<proteinExistence type="predicted"/>
<dbReference type="Proteomes" id="UP000727407">
    <property type="component" value="Unassembled WGS sequence"/>
</dbReference>
<keyword evidence="2" id="KW-1185">Reference proteome</keyword>
<evidence type="ECO:0000313" key="2">
    <source>
        <dbReference type="Proteomes" id="UP000727407"/>
    </source>
</evidence>
<dbReference type="EMBL" id="QNUK01000199">
    <property type="protein sequence ID" value="KAF5898439.1"/>
    <property type="molecule type" value="Genomic_DNA"/>
</dbReference>
<reference evidence="1" key="1">
    <citation type="submission" date="2020-07" db="EMBL/GenBank/DDBJ databases">
        <title>Clarias magur genome sequencing, assembly and annotation.</title>
        <authorList>
            <person name="Kushwaha B."/>
            <person name="Kumar R."/>
            <person name="Das P."/>
            <person name="Joshi C.G."/>
            <person name="Kumar D."/>
            <person name="Nagpure N.S."/>
            <person name="Pandey M."/>
            <person name="Agarwal S."/>
            <person name="Srivastava S."/>
            <person name="Singh M."/>
            <person name="Sahoo L."/>
            <person name="Jayasankar P."/>
            <person name="Meher P.K."/>
            <person name="Koringa P.G."/>
            <person name="Iquebal M.A."/>
            <person name="Das S.P."/>
            <person name="Bit A."/>
            <person name="Patnaik S."/>
            <person name="Patel N."/>
            <person name="Shah T.M."/>
            <person name="Hinsu A."/>
            <person name="Jena J.K."/>
        </authorList>
    </citation>
    <scope>NUCLEOTIDE SEQUENCE</scope>
    <source>
        <strain evidence="1">CIFAMagur01</strain>
        <tissue evidence="1">Testis</tissue>
    </source>
</reference>
<evidence type="ECO:0000313" key="1">
    <source>
        <dbReference type="EMBL" id="KAF5898439.1"/>
    </source>
</evidence>
<sequence>LVVNPQRLLQRETPAHTGHLAAKRAPDAQHATLMCRQGLQARAAKRVVAEEHPGNVLAPGVALIAHAALVVFNQYHGTESPRLNAQGG</sequence>
<dbReference type="AlphaFoldDB" id="A0A8J4WZ85"/>
<name>A0A8J4WZ85_CLAMG</name>
<gene>
    <name evidence="1" type="primary">mtlA</name>
    <name evidence="1" type="ORF">DAT39_011852</name>
</gene>
<organism evidence="1 2">
    <name type="scientific">Clarias magur</name>
    <name type="common">Asian catfish</name>
    <name type="synonym">Macropteronotus magur</name>
    <dbReference type="NCBI Taxonomy" id="1594786"/>
    <lineage>
        <taxon>Eukaryota</taxon>
        <taxon>Metazoa</taxon>
        <taxon>Chordata</taxon>
        <taxon>Craniata</taxon>
        <taxon>Vertebrata</taxon>
        <taxon>Euteleostomi</taxon>
        <taxon>Actinopterygii</taxon>
        <taxon>Neopterygii</taxon>
        <taxon>Teleostei</taxon>
        <taxon>Ostariophysi</taxon>
        <taxon>Siluriformes</taxon>
        <taxon>Clariidae</taxon>
        <taxon>Clarias</taxon>
    </lineage>
</organism>
<feature type="non-terminal residue" evidence="1">
    <location>
        <position position="1"/>
    </location>
</feature>
<accession>A0A8J4WZ85</accession>
<comment type="caution">
    <text evidence="1">The sequence shown here is derived from an EMBL/GenBank/DDBJ whole genome shotgun (WGS) entry which is preliminary data.</text>
</comment>
<feature type="non-terminal residue" evidence="1">
    <location>
        <position position="88"/>
    </location>
</feature>